<accession>A0A936Z9E7</accession>
<dbReference type="Gene3D" id="3.40.50.410">
    <property type="entry name" value="von Willebrand factor, type A domain"/>
    <property type="match status" value="1"/>
</dbReference>
<dbReference type="InterPro" id="IPR010607">
    <property type="entry name" value="DUF1194"/>
</dbReference>
<evidence type="ECO:0000313" key="2">
    <source>
        <dbReference type="EMBL" id="MBL0406953.1"/>
    </source>
</evidence>
<evidence type="ECO:0000256" key="1">
    <source>
        <dbReference type="SAM" id="SignalP"/>
    </source>
</evidence>
<dbReference type="CDD" id="cd00198">
    <property type="entry name" value="vWFA"/>
    <property type="match status" value="1"/>
</dbReference>
<gene>
    <name evidence="2" type="ORF">JKG68_23740</name>
</gene>
<organism evidence="2 3">
    <name type="scientific">Microvirga aerilata</name>
    <dbReference type="NCBI Taxonomy" id="670292"/>
    <lineage>
        <taxon>Bacteria</taxon>
        <taxon>Pseudomonadati</taxon>
        <taxon>Pseudomonadota</taxon>
        <taxon>Alphaproteobacteria</taxon>
        <taxon>Hyphomicrobiales</taxon>
        <taxon>Methylobacteriaceae</taxon>
        <taxon>Microvirga</taxon>
    </lineage>
</organism>
<dbReference type="AlphaFoldDB" id="A0A936Z9E7"/>
<protein>
    <submittedName>
        <fullName evidence="2">DUF1194 domain-containing protein</fullName>
    </submittedName>
</protein>
<keyword evidence="1" id="KW-0732">Signal</keyword>
<proteinExistence type="predicted"/>
<keyword evidence="3" id="KW-1185">Reference proteome</keyword>
<dbReference type="EMBL" id="JAEQMY010000057">
    <property type="protein sequence ID" value="MBL0406953.1"/>
    <property type="molecule type" value="Genomic_DNA"/>
</dbReference>
<feature type="signal peptide" evidence="1">
    <location>
        <begin position="1"/>
        <end position="19"/>
    </location>
</feature>
<evidence type="ECO:0000313" key="3">
    <source>
        <dbReference type="Proteomes" id="UP000605848"/>
    </source>
</evidence>
<reference evidence="2" key="1">
    <citation type="submission" date="2021-01" db="EMBL/GenBank/DDBJ databases">
        <title>Microvirga sp.</title>
        <authorList>
            <person name="Kim M.K."/>
        </authorList>
    </citation>
    <scope>NUCLEOTIDE SEQUENCE</scope>
    <source>
        <strain evidence="2">5420S-16</strain>
    </source>
</reference>
<feature type="chain" id="PRO_5036752033" evidence="1">
    <location>
        <begin position="20"/>
        <end position="258"/>
    </location>
</feature>
<dbReference type="InterPro" id="IPR036465">
    <property type="entry name" value="vWFA_dom_sf"/>
</dbReference>
<sequence length="258" mass="28252">MVTALMAAALWLSASGAKAETEVDVALVLAVDVSRSMDPDEQELQRQGFMEAFRSPQVHDAIRNGMLGRIIVTYVEWSGVDYQAVVVPWTIVESPESAVKFAEGLGNTPIGRVMRTSISGAIDFGVKLLDKTGVEPIRRVIDISGDGPNSSGRGVVEARNEAVAKGITINGLPIMLKRPSGFGDMENLDHYYRDCVIGGEGAFLIPVRERQQFADAIRTKIIREIAAVPAEPLIQKIQADAPVNCLEGERRMYRWDRN</sequence>
<dbReference type="Proteomes" id="UP000605848">
    <property type="component" value="Unassembled WGS sequence"/>
</dbReference>
<comment type="caution">
    <text evidence="2">The sequence shown here is derived from an EMBL/GenBank/DDBJ whole genome shotgun (WGS) entry which is preliminary data.</text>
</comment>
<dbReference type="Pfam" id="PF06707">
    <property type="entry name" value="DUF1194"/>
    <property type="match status" value="1"/>
</dbReference>
<name>A0A936Z9E7_9HYPH</name>
<dbReference type="SUPFAM" id="SSF53300">
    <property type="entry name" value="vWA-like"/>
    <property type="match status" value="1"/>
</dbReference>